<feature type="domain" description="NAD(P)-binding" evidence="1">
    <location>
        <begin position="7"/>
        <end position="176"/>
    </location>
</feature>
<dbReference type="Pfam" id="PF13460">
    <property type="entry name" value="NAD_binding_10"/>
    <property type="match status" value="1"/>
</dbReference>
<dbReference type="Proteomes" id="UP000832097">
    <property type="component" value="Chromosome"/>
</dbReference>
<sequence length="264" mass="27126">MKVIVIGGTGLIGSKVVELLAEHGHEAVAASPNTGVNTVTGEGVAEALQGADVVVDVSNSPSFADDDVLAFFTASTRNLIEAERANGVAHHVALSIVGADLLPDSGYLRAKVAQERLITESGVPFTIVRATQFYEFVRRIADSTTGPDGVARVSTGIMQPIAAADVSTAVARAAAHEPVNGVIEIGGPERIAMDELIRRGLAAAGDTREVVSDPEAPYFGTVLRGAELAPASADAQLSTLTYDEWLAAQAAASTAAPTAARTAK</sequence>
<accession>A0ABY4BYY4</accession>
<keyword evidence="3" id="KW-1185">Reference proteome</keyword>
<evidence type="ECO:0000313" key="2">
    <source>
        <dbReference type="EMBL" id="UOE44109.1"/>
    </source>
</evidence>
<organism evidence="2 3">
    <name type="scientific">Agromyces larvae</name>
    <dbReference type="NCBI Taxonomy" id="2929802"/>
    <lineage>
        <taxon>Bacteria</taxon>
        <taxon>Bacillati</taxon>
        <taxon>Actinomycetota</taxon>
        <taxon>Actinomycetes</taxon>
        <taxon>Micrococcales</taxon>
        <taxon>Microbacteriaceae</taxon>
        <taxon>Agromyces</taxon>
    </lineage>
</organism>
<dbReference type="Gene3D" id="3.40.50.720">
    <property type="entry name" value="NAD(P)-binding Rossmann-like Domain"/>
    <property type="match status" value="1"/>
</dbReference>
<proteinExistence type="predicted"/>
<reference evidence="2 3" key="1">
    <citation type="submission" date="2022-03" db="EMBL/GenBank/DDBJ databases">
        <title>Mucilaginibacter sp. isolated from the gut of Protaetia brevitarsis seulensis larvae.</title>
        <authorList>
            <person name="Won M."/>
            <person name="Kim S.-J."/>
            <person name="Kwon S.-W."/>
        </authorList>
    </citation>
    <scope>NUCLEOTIDE SEQUENCE [LARGE SCALE GENOMIC DNA]</scope>
    <source>
        <strain evidence="2 3">CFWR-12</strain>
    </source>
</reference>
<dbReference type="PANTHER" id="PTHR12126:SF11">
    <property type="entry name" value="NADH DEHYDROGENASE [UBIQUINONE] 1 ALPHA SUBCOMPLEX SUBUNIT 9, MITOCHONDRIAL"/>
    <property type="match status" value="1"/>
</dbReference>
<evidence type="ECO:0000259" key="1">
    <source>
        <dbReference type="Pfam" id="PF13460"/>
    </source>
</evidence>
<dbReference type="SUPFAM" id="SSF51735">
    <property type="entry name" value="NAD(P)-binding Rossmann-fold domains"/>
    <property type="match status" value="1"/>
</dbReference>
<dbReference type="EMBL" id="CP094528">
    <property type="protein sequence ID" value="UOE44109.1"/>
    <property type="molecule type" value="Genomic_DNA"/>
</dbReference>
<dbReference type="InterPro" id="IPR036291">
    <property type="entry name" value="NAD(P)-bd_dom_sf"/>
</dbReference>
<dbReference type="InterPro" id="IPR051207">
    <property type="entry name" value="ComplexI_NDUFA9_subunit"/>
</dbReference>
<dbReference type="PANTHER" id="PTHR12126">
    <property type="entry name" value="NADH-UBIQUINONE OXIDOREDUCTASE 39 KDA SUBUNIT-RELATED"/>
    <property type="match status" value="1"/>
</dbReference>
<dbReference type="InterPro" id="IPR016040">
    <property type="entry name" value="NAD(P)-bd_dom"/>
</dbReference>
<name>A0ABY4BYY4_9MICO</name>
<gene>
    <name evidence="2" type="ORF">MTO99_18450</name>
</gene>
<protein>
    <submittedName>
        <fullName evidence="2">NAD(P)H-binding protein</fullName>
    </submittedName>
</protein>
<evidence type="ECO:0000313" key="3">
    <source>
        <dbReference type="Proteomes" id="UP000832097"/>
    </source>
</evidence>
<dbReference type="RefSeq" id="WP_243555638.1">
    <property type="nucleotide sequence ID" value="NZ_CP094528.1"/>
</dbReference>